<evidence type="ECO:0000256" key="9">
    <source>
        <dbReference type="ARBA" id="ARBA00023204"/>
    </source>
</evidence>
<keyword evidence="8" id="KW-0238">DNA-binding</keyword>
<dbReference type="GO" id="GO:0043138">
    <property type="term" value="F:3'-5' DNA helicase activity"/>
    <property type="evidence" value="ECO:0007669"/>
    <property type="project" value="TreeGrafter"/>
</dbReference>
<keyword evidence="2" id="KW-0547">Nucleotide-binding</keyword>
<evidence type="ECO:0000256" key="4">
    <source>
        <dbReference type="ARBA" id="ARBA00022801"/>
    </source>
</evidence>
<dbReference type="Gene3D" id="3.40.50.300">
    <property type="entry name" value="P-loop containing nucleotide triphosphate hydrolases"/>
    <property type="match status" value="1"/>
</dbReference>
<dbReference type="Gene3D" id="3.90.320.10">
    <property type="match status" value="1"/>
</dbReference>
<evidence type="ECO:0000256" key="3">
    <source>
        <dbReference type="ARBA" id="ARBA00022763"/>
    </source>
</evidence>
<dbReference type="InterPro" id="IPR000212">
    <property type="entry name" value="DNA_helicase_UvrD/REP"/>
</dbReference>
<dbReference type="EMBL" id="CAFBSG010000010">
    <property type="protein sequence ID" value="CAB5240339.1"/>
    <property type="molecule type" value="Genomic_DNA"/>
</dbReference>
<dbReference type="PANTHER" id="PTHR11070:SF59">
    <property type="entry name" value="DNA 3'-5' HELICASE"/>
    <property type="match status" value="1"/>
</dbReference>
<dbReference type="GO" id="GO:0003677">
    <property type="term" value="F:DNA binding"/>
    <property type="evidence" value="ECO:0007669"/>
    <property type="project" value="UniProtKB-KW"/>
</dbReference>
<dbReference type="GO" id="GO:0000725">
    <property type="term" value="P:recombinational repair"/>
    <property type="evidence" value="ECO:0007669"/>
    <property type="project" value="TreeGrafter"/>
</dbReference>
<feature type="domain" description="PD-(D/E)XK endonuclease-like" evidence="10">
    <location>
        <begin position="293"/>
        <end position="528"/>
    </location>
</feature>
<proteinExistence type="predicted"/>
<organism evidence="12">
    <name type="scientific">freshwater metagenome</name>
    <dbReference type="NCBI Taxonomy" id="449393"/>
    <lineage>
        <taxon>unclassified sequences</taxon>
        <taxon>metagenomes</taxon>
        <taxon>ecological metagenomes</taxon>
    </lineage>
</organism>
<name>A0A6J7XSM8_9ZZZZ</name>
<accession>A0A6J7XSM8</accession>
<evidence type="ECO:0000259" key="10">
    <source>
        <dbReference type="Pfam" id="PF12705"/>
    </source>
</evidence>
<dbReference type="GO" id="GO:0004527">
    <property type="term" value="F:exonuclease activity"/>
    <property type="evidence" value="ECO:0007669"/>
    <property type="project" value="UniProtKB-KW"/>
</dbReference>
<dbReference type="InterPro" id="IPR011604">
    <property type="entry name" value="PDDEXK-like_dom_sf"/>
</dbReference>
<dbReference type="InterPro" id="IPR027417">
    <property type="entry name" value="P-loop_NTPase"/>
</dbReference>
<dbReference type="InterPro" id="IPR014017">
    <property type="entry name" value="DNA_helicase_UvrD-like_C"/>
</dbReference>
<evidence type="ECO:0000256" key="8">
    <source>
        <dbReference type="ARBA" id="ARBA00023125"/>
    </source>
</evidence>
<evidence type="ECO:0000256" key="1">
    <source>
        <dbReference type="ARBA" id="ARBA00022722"/>
    </source>
</evidence>
<dbReference type="Pfam" id="PF13361">
    <property type="entry name" value="UvrD_C"/>
    <property type="match status" value="1"/>
</dbReference>
<gene>
    <name evidence="12" type="ORF">UFOPK3554_00782</name>
</gene>
<evidence type="ECO:0000256" key="6">
    <source>
        <dbReference type="ARBA" id="ARBA00022839"/>
    </source>
</evidence>
<dbReference type="AlphaFoldDB" id="A0A6J7XSM8"/>
<dbReference type="Pfam" id="PF12705">
    <property type="entry name" value="PDDEXK_1"/>
    <property type="match status" value="1"/>
</dbReference>
<keyword evidence="3" id="KW-0227">DNA damage</keyword>
<keyword evidence="4" id="KW-0378">Hydrolase</keyword>
<keyword evidence="7" id="KW-0067">ATP-binding</keyword>
<evidence type="ECO:0000256" key="5">
    <source>
        <dbReference type="ARBA" id="ARBA00022806"/>
    </source>
</evidence>
<evidence type="ECO:0000313" key="12">
    <source>
        <dbReference type="EMBL" id="CAB5240339.1"/>
    </source>
</evidence>
<dbReference type="InterPro" id="IPR038726">
    <property type="entry name" value="PDDEXK_AddAB-type"/>
</dbReference>
<keyword evidence="1" id="KW-0540">Nuclease</keyword>
<dbReference type="GO" id="GO:0005829">
    <property type="term" value="C:cytosol"/>
    <property type="evidence" value="ECO:0007669"/>
    <property type="project" value="TreeGrafter"/>
</dbReference>
<protein>
    <submittedName>
        <fullName evidence="12">Unannotated protein</fullName>
    </submittedName>
</protein>
<keyword evidence="9" id="KW-0234">DNA repair</keyword>
<evidence type="ECO:0000259" key="11">
    <source>
        <dbReference type="Pfam" id="PF13361"/>
    </source>
</evidence>
<evidence type="ECO:0000256" key="7">
    <source>
        <dbReference type="ARBA" id="ARBA00022840"/>
    </source>
</evidence>
<dbReference type="Gene3D" id="1.10.486.10">
    <property type="entry name" value="PCRA, domain 4"/>
    <property type="match status" value="1"/>
</dbReference>
<keyword evidence="5" id="KW-0347">Helicase</keyword>
<dbReference type="PANTHER" id="PTHR11070">
    <property type="entry name" value="UVRD / RECB / PCRA DNA HELICASE FAMILY MEMBER"/>
    <property type="match status" value="1"/>
</dbReference>
<sequence length="538" mass="59226">MHDLLEKARKILYKKDSRAEDLLWAIWNNALNSDGASLSQTWQSTALRGGNRGASADRDLDAMMQLFESAHRFSERFPLSGPKAFIEEISREEIVGDVITSKGVRVDAVEILTVHSAKGREWELVAIAGVQEGVWPNLRQRSSLLGSERLVERERHGDLPRAQLDTISASALLEDERRLIHVATTRAQKKIFITAVSRDEDQPSQFFEEIYEHLHQENPGLILDSEIPRAITPSALVAALRRALDGSDSTVAASIIKKLSDAGISTADVHSWAGVNHVSTDLPVVAPSDLVIVSPSSSESFEECGVKWFLEKNGGKNGDSVAQVLGSAIHAFAALMVEQPQLTKADLIAKLESSWNLIDPNQGWVSKTSLKKAIAMIERFVRYHVESKRTVVGVELKFDVSVGRARIMGSVDRLEVASDGSLYVIDFKTSKTPISKEDAKENLQLRSYQLAVAEGGFLAHSESVTPSGAALIYLGHDKKSISKRDQEEFDLDLMREKVSQIADGMGSHHFKAATNKRCKECPVRSSCPIQAEGRSVIQ</sequence>
<feature type="domain" description="UvrD-like helicase C-terminal" evidence="11">
    <location>
        <begin position="55"/>
        <end position="197"/>
    </location>
</feature>
<dbReference type="GO" id="GO:0033202">
    <property type="term" value="C:DNA helicase complex"/>
    <property type="evidence" value="ECO:0007669"/>
    <property type="project" value="TreeGrafter"/>
</dbReference>
<reference evidence="12" key="1">
    <citation type="submission" date="2020-05" db="EMBL/GenBank/DDBJ databases">
        <authorList>
            <person name="Chiriac C."/>
            <person name="Salcher M."/>
            <person name="Ghai R."/>
            <person name="Kavagutti S V."/>
        </authorList>
    </citation>
    <scope>NUCLEOTIDE SEQUENCE</scope>
</reference>
<dbReference type="SUPFAM" id="SSF52540">
    <property type="entry name" value="P-loop containing nucleoside triphosphate hydrolases"/>
    <property type="match status" value="1"/>
</dbReference>
<dbReference type="GO" id="GO:0005524">
    <property type="term" value="F:ATP binding"/>
    <property type="evidence" value="ECO:0007669"/>
    <property type="project" value="UniProtKB-KW"/>
</dbReference>
<evidence type="ECO:0000256" key="2">
    <source>
        <dbReference type="ARBA" id="ARBA00022741"/>
    </source>
</evidence>
<keyword evidence="6" id="KW-0269">Exonuclease</keyword>